<dbReference type="InterPro" id="IPR013865">
    <property type="entry name" value="FAM32A"/>
</dbReference>
<evidence type="ECO:0000256" key="1">
    <source>
        <dbReference type="SAM" id="MobiDB-lite"/>
    </source>
</evidence>
<gene>
    <name evidence="2" type="ORF">BCR43DRAFT_561334</name>
</gene>
<proteinExistence type="predicted"/>
<comment type="caution">
    <text evidence="2">The sequence shown here is derived from an EMBL/GenBank/DDBJ whole genome shotgun (WGS) entry which is preliminary data.</text>
</comment>
<feature type="compositionally biased region" description="Basic and acidic residues" evidence="1">
    <location>
        <begin position="31"/>
        <end position="41"/>
    </location>
</feature>
<dbReference type="AlphaFoldDB" id="A0A1X2HNN0"/>
<organism evidence="2 3">
    <name type="scientific">Syncephalastrum racemosum</name>
    <name type="common">Filamentous fungus</name>
    <dbReference type="NCBI Taxonomy" id="13706"/>
    <lineage>
        <taxon>Eukaryota</taxon>
        <taxon>Fungi</taxon>
        <taxon>Fungi incertae sedis</taxon>
        <taxon>Mucoromycota</taxon>
        <taxon>Mucoromycotina</taxon>
        <taxon>Mucoromycetes</taxon>
        <taxon>Mucorales</taxon>
        <taxon>Syncephalastraceae</taxon>
        <taxon>Syncephalastrum</taxon>
    </lineage>
</organism>
<dbReference type="Proteomes" id="UP000242180">
    <property type="component" value="Unassembled WGS sequence"/>
</dbReference>
<dbReference type="STRING" id="13706.A0A1X2HNN0"/>
<dbReference type="Pfam" id="PF08555">
    <property type="entry name" value="FAM32A"/>
    <property type="match status" value="1"/>
</dbReference>
<reference evidence="2 3" key="1">
    <citation type="submission" date="2016-07" db="EMBL/GenBank/DDBJ databases">
        <title>Pervasive Adenine N6-methylation of Active Genes in Fungi.</title>
        <authorList>
            <consortium name="DOE Joint Genome Institute"/>
            <person name="Mondo S.J."/>
            <person name="Dannebaum R.O."/>
            <person name="Kuo R.C."/>
            <person name="Labutti K."/>
            <person name="Haridas S."/>
            <person name="Kuo A."/>
            <person name="Salamov A."/>
            <person name="Ahrendt S.R."/>
            <person name="Lipzen A."/>
            <person name="Sullivan W."/>
            <person name="Andreopoulos W.B."/>
            <person name="Clum A."/>
            <person name="Lindquist E."/>
            <person name="Daum C."/>
            <person name="Ramamoorthy G.K."/>
            <person name="Gryganskyi A."/>
            <person name="Culley D."/>
            <person name="Magnuson J.K."/>
            <person name="James T.Y."/>
            <person name="O'Malley M.A."/>
            <person name="Stajich J.E."/>
            <person name="Spatafora J.W."/>
            <person name="Visel A."/>
            <person name="Grigoriev I.V."/>
        </authorList>
    </citation>
    <scope>NUCLEOTIDE SEQUENCE [LARGE SCALE GENOMIC DNA]</scope>
    <source>
        <strain evidence="2 3">NRRL 2496</strain>
    </source>
</reference>
<protein>
    <recommendedName>
        <fullName evidence="4">DUF1754-domain-containing protein</fullName>
    </recommendedName>
</protein>
<sequence>MSAYDNASKKSLKFKGGESPTIKKKKKKSKSDKEKLKHAIEEAQQQPDQKRFTAVNKTEAELKFEEAQRRRQMDRISKAAKKSHKERVVEFNQRLEELSEHHDIPKVGPG</sequence>
<dbReference type="OrthoDB" id="205403at2759"/>
<feature type="region of interest" description="Disordered" evidence="1">
    <location>
        <begin position="65"/>
        <end position="87"/>
    </location>
</feature>
<dbReference type="EMBL" id="MCGN01000002">
    <property type="protein sequence ID" value="ORZ00994.1"/>
    <property type="molecule type" value="Genomic_DNA"/>
</dbReference>
<feature type="region of interest" description="Disordered" evidence="1">
    <location>
        <begin position="1"/>
        <end position="52"/>
    </location>
</feature>
<dbReference type="InParanoid" id="A0A1X2HNN0"/>
<evidence type="ECO:0000313" key="3">
    <source>
        <dbReference type="Proteomes" id="UP000242180"/>
    </source>
</evidence>
<dbReference type="OMA" id="MSDEYQH"/>
<accession>A0A1X2HNN0</accession>
<dbReference type="GO" id="GO:0005730">
    <property type="term" value="C:nucleolus"/>
    <property type="evidence" value="ECO:0007669"/>
    <property type="project" value="TreeGrafter"/>
</dbReference>
<dbReference type="PANTHER" id="PTHR13282">
    <property type="entry name" value="PROTEIN FAM32A"/>
    <property type="match status" value="1"/>
</dbReference>
<name>A0A1X2HNN0_SYNRA</name>
<keyword evidence="3" id="KW-1185">Reference proteome</keyword>
<feature type="compositionally biased region" description="Basic and acidic residues" evidence="1">
    <location>
        <begin position="65"/>
        <end position="77"/>
    </location>
</feature>
<evidence type="ECO:0000313" key="2">
    <source>
        <dbReference type="EMBL" id="ORZ00994.1"/>
    </source>
</evidence>
<dbReference type="FunCoup" id="A0A1X2HNN0">
    <property type="interactions" value="131"/>
</dbReference>
<evidence type="ECO:0008006" key="4">
    <source>
        <dbReference type="Google" id="ProtNLM"/>
    </source>
</evidence>
<dbReference type="PANTHER" id="PTHR13282:SF6">
    <property type="entry name" value="PROTEIN FAM32A"/>
    <property type="match status" value="1"/>
</dbReference>